<feature type="transmembrane region" description="Helical" evidence="14">
    <location>
        <begin position="242"/>
        <end position="262"/>
    </location>
</feature>
<evidence type="ECO:0000256" key="11">
    <source>
        <dbReference type="ARBA" id="ARBA00023136"/>
    </source>
</evidence>
<dbReference type="GO" id="GO:0010043">
    <property type="term" value="P:response to zinc ion"/>
    <property type="evidence" value="ECO:0007669"/>
    <property type="project" value="TreeGrafter"/>
</dbReference>
<sequence>MATPPAAARTATMTDWLWPLLGGLLTAAAAGPLGSLLLWRRMAYFGDSLAHASLFGVALALMLHLPAGIMIVATCLLVALLLSRLMSLPEHGGDTWLAIMAYAGLSLSLVLTALHERGHGHDDHAGEAAHGAGDDHGHALEDYLFGNLLALDGDTLLAMAAGLLVVGIVLARTWPGLVAMAIHEESAQVDGWPVARLRPLLLLLLAGVVAAGAKVMGVLLISALLVIPAAAARYLARSPGQMALRASLIGMLAVAAGVGIGVPGELPVAALTVLAALLVLLAAMGWRRLRG</sequence>
<dbReference type="PANTHER" id="PTHR30477">
    <property type="entry name" value="ABC-TRANSPORTER METAL-BINDING PROTEIN"/>
    <property type="match status" value="1"/>
</dbReference>
<proteinExistence type="inferred from homology"/>
<comment type="function">
    <text evidence="1">Involved in the high-affinity zinc uptake transport system.</text>
</comment>
<protein>
    <recommendedName>
        <fullName evidence="12">High-affinity zinc uptake system membrane protein ZnuB</fullName>
    </recommendedName>
</protein>
<keyword evidence="10" id="KW-0406">Ion transport</keyword>
<keyword evidence="4 13" id="KW-0813">Transport</keyword>
<name>A0A2P6ATY2_9GAMM</name>
<evidence type="ECO:0000256" key="7">
    <source>
        <dbReference type="ARBA" id="ARBA00022833"/>
    </source>
</evidence>
<evidence type="ECO:0000256" key="3">
    <source>
        <dbReference type="ARBA" id="ARBA00008034"/>
    </source>
</evidence>
<evidence type="ECO:0000256" key="10">
    <source>
        <dbReference type="ARBA" id="ARBA00023065"/>
    </source>
</evidence>
<evidence type="ECO:0000256" key="6">
    <source>
        <dbReference type="ARBA" id="ARBA00022692"/>
    </source>
</evidence>
<feature type="transmembrane region" description="Helical" evidence="14">
    <location>
        <begin position="16"/>
        <end position="39"/>
    </location>
</feature>
<dbReference type="Gene3D" id="1.10.3470.10">
    <property type="entry name" value="ABC transporter involved in vitamin B12 uptake, BtuC"/>
    <property type="match status" value="1"/>
</dbReference>
<evidence type="ECO:0000256" key="8">
    <source>
        <dbReference type="ARBA" id="ARBA00022906"/>
    </source>
</evidence>
<keyword evidence="5" id="KW-1003">Cell membrane</keyword>
<dbReference type="Pfam" id="PF00950">
    <property type="entry name" value="ABC-3"/>
    <property type="match status" value="1"/>
</dbReference>
<keyword evidence="11 14" id="KW-0472">Membrane</keyword>
<evidence type="ECO:0000313" key="16">
    <source>
        <dbReference type="Proteomes" id="UP000243900"/>
    </source>
</evidence>
<dbReference type="GO" id="GO:0006829">
    <property type="term" value="P:zinc ion transport"/>
    <property type="evidence" value="ECO:0007669"/>
    <property type="project" value="UniProtKB-KW"/>
</dbReference>
<feature type="transmembrane region" description="Helical" evidence="14">
    <location>
        <begin position="268"/>
        <end position="286"/>
    </location>
</feature>
<dbReference type="GO" id="GO:0055085">
    <property type="term" value="P:transmembrane transport"/>
    <property type="evidence" value="ECO:0007669"/>
    <property type="project" value="InterPro"/>
</dbReference>
<dbReference type="SUPFAM" id="SSF81345">
    <property type="entry name" value="ABC transporter involved in vitamin B12 uptake, BtuC"/>
    <property type="match status" value="1"/>
</dbReference>
<feature type="transmembrane region" description="Helical" evidence="14">
    <location>
        <begin position="202"/>
        <end position="230"/>
    </location>
</feature>
<keyword evidence="16" id="KW-1185">Reference proteome</keyword>
<dbReference type="EMBL" id="PTQZ01000045">
    <property type="protein sequence ID" value="PQA48294.1"/>
    <property type="molecule type" value="Genomic_DNA"/>
</dbReference>
<evidence type="ECO:0000256" key="12">
    <source>
        <dbReference type="ARBA" id="ARBA00040080"/>
    </source>
</evidence>
<organism evidence="15 16">
    <name type="scientific">Amnimonas aquatica</name>
    <dbReference type="NCBI Taxonomy" id="2094561"/>
    <lineage>
        <taxon>Bacteria</taxon>
        <taxon>Pseudomonadati</taxon>
        <taxon>Pseudomonadota</taxon>
        <taxon>Gammaproteobacteria</taxon>
        <taxon>Moraxellales</taxon>
        <taxon>Moraxellaceae</taxon>
        <taxon>Amnimonas</taxon>
    </lineage>
</organism>
<evidence type="ECO:0000256" key="1">
    <source>
        <dbReference type="ARBA" id="ARBA00002313"/>
    </source>
</evidence>
<keyword evidence="7" id="KW-0862">Zinc</keyword>
<feature type="transmembrane region" description="Helical" evidence="14">
    <location>
        <begin position="95"/>
        <end position="114"/>
    </location>
</feature>
<keyword evidence="6 13" id="KW-0812">Transmembrane</keyword>
<evidence type="ECO:0000256" key="14">
    <source>
        <dbReference type="SAM" id="Phobius"/>
    </source>
</evidence>
<evidence type="ECO:0000256" key="13">
    <source>
        <dbReference type="RuleBase" id="RU003943"/>
    </source>
</evidence>
<dbReference type="Proteomes" id="UP000243900">
    <property type="component" value="Unassembled WGS sequence"/>
</dbReference>
<evidence type="ECO:0000256" key="4">
    <source>
        <dbReference type="ARBA" id="ARBA00022448"/>
    </source>
</evidence>
<evidence type="ECO:0000313" key="15">
    <source>
        <dbReference type="EMBL" id="PQA48294.1"/>
    </source>
</evidence>
<dbReference type="InterPro" id="IPR037294">
    <property type="entry name" value="ABC_BtuC-like"/>
</dbReference>
<comment type="subcellular location">
    <subcellularLocation>
        <location evidence="2 13">Cell membrane</location>
        <topology evidence="2 13">Multi-pass membrane protein</topology>
    </subcellularLocation>
</comment>
<keyword evidence="9 14" id="KW-1133">Transmembrane helix</keyword>
<reference evidence="16" key="1">
    <citation type="submission" date="2018-02" db="EMBL/GenBank/DDBJ databases">
        <title>Genome sequencing of Solimonas sp. HR-BB.</title>
        <authorList>
            <person name="Lee Y."/>
            <person name="Jeon C.O."/>
        </authorList>
    </citation>
    <scope>NUCLEOTIDE SEQUENCE [LARGE SCALE GENOMIC DNA]</scope>
    <source>
        <strain evidence="16">HR-E</strain>
    </source>
</reference>
<dbReference type="InterPro" id="IPR001626">
    <property type="entry name" value="ABC_TroCD"/>
</dbReference>
<feature type="transmembrane region" description="Helical" evidence="14">
    <location>
        <begin position="51"/>
        <end position="83"/>
    </location>
</feature>
<evidence type="ECO:0000256" key="9">
    <source>
        <dbReference type="ARBA" id="ARBA00022989"/>
    </source>
</evidence>
<gene>
    <name evidence="15" type="ORF">C5O18_03270</name>
</gene>
<comment type="caution">
    <text evidence="15">The sequence shown here is derived from an EMBL/GenBank/DDBJ whole genome shotgun (WGS) entry which is preliminary data.</text>
</comment>
<dbReference type="AlphaFoldDB" id="A0A2P6ATY2"/>
<evidence type="ECO:0000256" key="2">
    <source>
        <dbReference type="ARBA" id="ARBA00004651"/>
    </source>
</evidence>
<dbReference type="GO" id="GO:0043190">
    <property type="term" value="C:ATP-binding cassette (ABC) transporter complex"/>
    <property type="evidence" value="ECO:0007669"/>
    <property type="project" value="InterPro"/>
</dbReference>
<comment type="similarity">
    <text evidence="3 13">Belongs to the ABC-3 integral membrane protein family.</text>
</comment>
<evidence type="ECO:0000256" key="5">
    <source>
        <dbReference type="ARBA" id="ARBA00022475"/>
    </source>
</evidence>
<dbReference type="PANTHER" id="PTHR30477:SF23">
    <property type="entry name" value="HIGH-AFFINITY ZINC UPTAKE SYSTEM MEMBRANE PROTEIN ZNUB"/>
    <property type="match status" value="1"/>
</dbReference>
<keyword evidence="8" id="KW-0864">Zinc transport</keyword>
<feature type="transmembrane region" description="Helical" evidence="14">
    <location>
        <begin position="156"/>
        <end position="182"/>
    </location>
</feature>
<accession>A0A2P6ATY2</accession>